<organism evidence="1 2">
    <name type="scientific">Sphingobium yanoikuyae</name>
    <name type="common">Sphingomonas yanoikuyae</name>
    <dbReference type="NCBI Taxonomy" id="13690"/>
    <lineage>
        <taxon>Bacteria</taxon>
        <taxon>Pseudomonadati</taxon>
        <taxon>Pseudomonadota</taxon>
        <taxon>Alphaproteobacteria</taxon>
        <taxon>Sphingomonadales</taxon>
        <taxon>Sphingomonadaceae</taxon>
        <taxon>Sphingobium</taxon>
    </lineage>
</organism>
<protein>
    <recommendedName>
        <fullName evidence="3">Peptidyl-prolyl cis-trans isomerase, EpsD family</fullName>
    </recommendedName>
</protein>
<sequence length="221" mass="25009">MRRLHIILALLLPGCQGQPAGQVAARVDGIEITDRELTAEGAILGLNPQRPEDRQQILDRLIDRTLLAQASEAELIDRTPAVQLAIRRARAEELERAYLARIAARTLPPSPQEIDTFIQAHPHRFGERTMFLVDRMSGTGRIRLVLDSDSMSTDAIRRLRNQMGNANSSTDKLVSSWPVNESEDVQYKRANTLLMQARIDRAIGEEREMLRRQAQIELRSK</sequence>
<dbReference type="EMBL" id="JGVR01000042">
    <property type="protein sequence ID" value="KEZ15281.1"/>
    <property type="molecule type" value="Genomic_DNA"/>
</dbReference>
<dbReference type="InterPro" id="IPR027304">
    <property type="entry name" value="Trigger_fact/SurA_dom_sf"/>
</dbReference>
<dbReference type="SUPFAM" id="SSF109998">
    <property type="entry name" value="Triger factor/SurA peptide-binding domain-like"/>
    <property type="match status" value="1"/>
</dbReference>
<proteinExistence type="predicted"/>
<evidence type="ECO:0008006" key="3">
    <source>
        <dbReference type="Google" id="ProtNLM"/>
    </source>
</evidence>
<dbReference type="eggNOG" id="COG0760">
    <property type="taxonomic scope" value="Bacteria"/>
</dbReference>
<comment type="caution">
    <text evidence="1">The sequence shown here is derived from an EMBL/GenBank/DDBJ whole genome shotgun (WGS) entry which is preliminary data.</text>
</comment>
<dbReference type="PATRIC" id="fig|13690.10.peg.4652"/>
<name>A0A084EBD9_SPHYA</name>
<evidence type="ECO:0000313" key="2">
    <source>
        <dbReference type="Proteomes" id="UP000028534"/>
    </source>
</evidence>
<accession>A0A084EBD9</accession>
<evidence type="ECO:0000313" key="1">
    <source>
        <dbReference type="EMBL" id="KEZ15281.1"/>
    </source>
</evidence>
<dbReference type="Proteomes" id="UP000028534">
    <property type="component" value="Unassembled WGS sequence"/>
</dbReference>
<dbReference type="AlphaFoldDB" id="A0A084EBD9"/>
<dbReference type="Gene3D" id="1.10.8.1040">
    <property type="match status" value="1"/>
</dbReference>
<gene>
    <name evidence="1" type="ORF">CP98_04517</name>
</gene>
<reference evidence="1 2" key="1">
    <citation type="submission" date="2014-03" db="EMBL/GenBank/DDBJ databases">
        <title>Genome sequence of Sphingobium yanoikuyae B1.</title>
        <authorList>
            <person name="Gan H.M."/>
            <person name="Gan H.Y."/>
            <person name="Savka M.A."/>
        </authorList>
    </citation>
    <scope>NUCLEOTIDE SEQUENCE [LARGE SCALE GENOMIC DNA]</scope>
    <source>
        <strain evidence="1 2">B1</strain>
    </source>
</reference>